<feature type="chain" id="PRO_5030809980" description="Blue (type 1) copper domain-containing protein" evidence="1">
    <location>
        <begin position="22"/>
        <end position="129"/>
    </location>
</feature>
<dbReference type="CDD" id="cd00920">
    <property type="entry name" value="Cupredoxin"/>
    <property type="match status" value="1"/>
</dbReference>
<keyword evidence="1" id="KW-0732">Signal</keyword>
<organism evidence="2 3">
    <name type="scientific">Candidatus Manganitrophus noduliformans</name>
    <dbReference type="NCBI Taxonomy" id="2606439"/>
    <lineage>
        <taxon>Bacteria</taxon>
        <taxon>Pseudomonadati</taxon>
        <taxon>Nitrospirota</taxon>
        <taxon>Nitrospiria</taxon>
        <taxon>Candidatus Troglogloeales</taxon>
        <taxon>Candidatus Manganitrophaceae</taxon>
        <taxon>Candidatus Manganitrophus</taxon>
    </lineage>
</organism>
<gene>
    <name evidence="2" type="ORF">MNODULE_19290</name>
</gene>
<dbReference type="Proteomes" id="UP000534783">
    <property type="component" value="Unassembled WGS sequence"/>
</dbReference>
<reference evidence="2 3" key="1">
    <citation type="journal article" date="2020" name="Nature">
        <title>Bacterial chemolithoautotrophy via manganese oxidation.</title>
        <authorList>
            <person name="Yu H."/>
            <person name="Leadbetter J.R."/>
        </authorList>
    </citation>
    <scope>NUCLEOTIDE SEQUENCE [LARGE SCALE GENOMIC DNA]</scope>
    <source>
        <strain evidence="2 3">Mn-1</strain>
    </source>
</reference>
<dbReference type="EMBL" id="VTOW01000004">
    <property type="protein sequence ID" value="NKE72901.1"/>
    <property type="molecule type" value="Genomic_DNA"/>
</dbReference>
<dbReference type="InterPro" id="IPR008972">
    <property type="entry name" value="Cupredoxin"/>
</dbReference>
<dbReference type="RefSeq" id="WP_168062837.1">
    <property type="nucleotide sequence ID" value="NZ_VTOW01000004.1"/>
</dbReference>
<evidence type="ECO:0000313" key="3">
    <source>
        <dbReference type="Proteomes" id="UP000534783"/>
    </source>
</evidence>
<comment type="caution">
    <text evidence="2">The sequence shown here is derived from an EMBL/GenBank/DDBJ whole genome shotgun (WGS) entry which is preliminary data.</text>
</comment>
<evidence type="ECO:0008006" key="4">
    <source>
        <dbReference type="Google" id="ProtNLM"/>
    </source>
</evidence>
<feature type="signal peptide" evidence="1">
    <location>
        <begin position="1"/>
        <end position="21"/>
    </location>
</feature>
<evidence type="ECO:0000256" key="1">
    <source>
        <dbReference type="SAM" id="SignalP"/>
    </source>
</evidence>
<dbReference type="AlphaFoldDB" id="A0A7X6DT45"/>
<protein>
    <recommendedName>
        <fullName evidence="4">Blue (type 1) copper domain-containing protein</fullName>
    </recommendedName>
</protein>
<accession>A0A7X6DT45</accession>
<dbReference type="Gene3D" id="2.60.40.420">
    <property type="entry name" value="Cupredoxins - blue copper proteins"/>
    <property type="match status" value="1"/>
</dbReference>
<name>A0A7X6DT45_9BACT</name>
<keyword evidence="3" id="KW-1185">Reference proteome</keyword>
<evidence type="ECO:0000313" key="2">
    <source>
        <dbReference type="EMBL" id="NKE72901.1"/>
    </source>
</evidence>
<proteinExistence type="predicted"/>
<dbReference type="SUPFAM" id="SSF49503">
    <property type="entry name" value="Cupredoxins"/>
    <property type="match status" value="1"/>
</dbReference>
<sequence>MKVAALVLISFILIGAGTAHAKTYLLKTEMSGEFAFIGEDGTKNPTLEVYEGEVVELIIENGDGAPHVLSIPELAVKSARVDTVGERTIIKFVAKKGAFPYFCPLPGHRRLGMEGKIICLRKEAKRRPA</sequence>